<dbReference type="GO" id="GO:0019290">
    <property type="term" value="P:siderophore biosynthetic process"/>
    <property type="evidence" value="ECO:0007669"/>
    <property type="project" value="InterPro"/>
</dbReference>
<organism evidence="2 3">
    <name type="scientific">Pandoraea horticolens</name>
    <dbReference type="NCBI Taxonomy" id="2508298"/>
    <lineage>
        <taxon>Bacteria</taxon>
        <taxon>Pseudomonadati</taxon>
        <taxon>Pseudomonadota</taxon>
        <taxon>Betaproteobacteria</taxon>
        <taxon>Burkholderiales</taxon>
        <taxon>Burkholderiaceae</taxon>
        <taxon>Pandoraea</taxon>
    </lineage>
</organism>
<name>A0A5E4YU93_9BURK</name>
<dbReference type="Proteomes" id="UP000343317">
    <property type="component" value="Unassembled WGS sequence"/>
</dbReference>
<accession>A0A5E4YU93</accession>
<gene>
    <name evidence="2" type="ORF">PHO31112_04780</name>
</gene>
<evidence type="ECO:0000313" key="3">
    <source>
        <dbReference type="Proteomes" id="UP000343317"/>
    </source>
</evidence>
<reference evidence="2 3" key="1">
    <citation type="submission" date="2019-08" db="EMBL/GenBank/DDBJ databases">
        <authorList>
            <person name="Peeters C."/>
        </authorList>
    </citation>
    <scope>NUCLEOTIDE SEQUENCE [LARGE SCALE GENOMIC DNA]</scope>
    <source>
        <strain evidence="2 3">LMG 31112</strain>
    </source>
</reference>
<keyword evidence="3" id="KW-1185">Reference proteome</keyword>
<protein>
    <recommendedName>
        <fullName evidence="1">Aerobactin siderophore biosynthesis IucA/IucC N-terminal domain-containing protein</fullName>
    </recommendedName>
</protein>
<evidence type="ECO:0000313" key="2">
    <source>
        <dbReference type="EMBL" id="VVE52411.1"/>
    </source>
</evidence>
<sequence>MGHRGHPWRPAHKTRLGLTPGQVIALSHEFEAQIQVGSAAVAAHRVSVTTMDGTRPYVTWFTSTFPEAWLPLTS</sequence>
<dbReference type="AlphaFoldDB" id="A0A5E4YU93"/>
<dbReference type="EMBL" id="CABPSM010000021">
    <property type="protein sequence ID" value="VVE52411.1"/>
    <property type="molecule type" value="Genomic_DNA"/>
</dbReference>
<evidence type="ECO:0000259" key="1">
    <source>
        <dbReference type="Pfam" id="PF04183"/>
    </source>
</evidence>
<proteinExistence type="predicted"/>
<dbReference type="InterPro" id="IPR007310">
    <property type="entry name" value="Aerobactin_biosyn_IucA/IucC_N"/>
</dbReference>
<dbReference type="Pfam" id="PF04183">
    <property type="entry name" value="IucA_IucC"/>
    <property type="match status" value="1"/>
</dbReference>
<feature type="domain" description="Aerobactin siderophore biosynthesis IucA/IucC N-terminal" evidence="1">
    <location>
        <begin position="4"/>
        <end position="68"/>
    </location>
</feature>